<gene>
    <name evidence="5" type="ORF">SAMN05443669_101539</name>
</gene>
<sequence length="333" mass="38538">MKIAVVILNWNGILLLEKFLPSLLKYSAEATIYVADNASTDDSISFVKAFFPAVQIVKNDSNLGFADGYNQALKYIDAEIYALVNSDIEVTENWLQPIIKTFESEPNTAIIQPKILDFKRKDYFEYAGAAGGFIDQYGYPYCRGRIFDALEKDIGQYDDHCEIFWASGACFFIRSQVYKDLNGFDGEFFAHQEEIDLCWRAFNQGNKIKYNSESVVYHIGGATLQQGNPKKTFLNFRNSLLMLTKNLPKEQLYKILLGRMLLDGIAGIQFLAQGKPKHFLAVLKAHWSFYGLFMAYYKRRNKFQQTEYYNVKSIVYLYFIRKIIVFNDLFRIK</sequence>
<name>A0A1M7DYS2_9FLAO</name>
<feature type="domain" description="Glycosyltransferase 2-like" evidence="4">
    <location>
        <begin position="5"/>
        <end position="127"/>
    </location>
</feature>
<dbReference type="RefSeq" id="WP_073353170.1">
    <property type="nucleotide sequence ID" value="NZ_FRBU01000015.1"/>
</dbReference>
<evidence type="ECO:0000313" key="5">
    <source>
        <dbReference type="EMBL" id="SHL84654.1"/>
    </source>
</evidence>
<dbReference type="Pfam" id="PF00535">
    <property type="entry name" value="Glycos_transf_2"/>
    <property type="match status" value="1"/>
</dbReference>
<evidence type="ECO:0000256" key="1">
    <source>
        <dbReference type="ARBA" id="ARBA00006739"/>
    </source>
</evidence>
<reference evidence="6" key="1">
    <citation type="submission" date="2016-11" db="EMBL/GenBank/DDBJ databases">
        <authorList>
            <person name="Varghese N."/>
            <person name="Submissions S."/>
        </authorList>
    </citation>
    <scope>NUCLEOTIDE SEQUENCE [LARGE SCALE GENOMIC DNA]</scope>
    <source>
        <strain evidence="6">DSM 3661</strain>
    </source>
</reference>
<dbReference type="Gene3D" id="3.90.550.10">
    <property type="entry name" value="Spore Coat Polysaccharide Biosynthesis Protein SpsA, Chain A"/>
    <property type="match status" value="1"/>
</dbReference>
<evidence type="ECO:0000256" key="2">
    <source>
        <dbReference type="ARBA" id="ARBA00022676"/>
    </source>
</evidence>
<comment type="similarity">
    <text evidence="1">Belongs to the glycosyltransferase 2 family.</text>
</comment>
<dbReference type="InterPro" id="IPR001173">
    <property type="entry name" value="Glyco_trans_2-like"/>
</dbReference>
<dbReference type="CDD" id="cd04186">
    <property type="entry name" value="GT_2_like_c"/>
    <property type="match status" value="1"/>
</dbReference>
<dbReference type="Proteomes" id="UP000184260">
    <property type="component" value="Unassembled WGS sequence"/>
</dbReference>
<organism evidence="5 6">
    <name type="scientific">Flavobacterium xanthum</name>
    <dbReference type="NCBI Taxonomy" id="69322"/>
    <lineage>
        <taxon>Bacteria</taxon>
        <taxon>Pseudomonadati</taxon>
        <taxon>Bacteroidota</taxon>
        <taxon>Flavobacteriia</taxon>
        <taxon>Flavobacteriales</taxon>
        <taxon>Flavobacteriaceae</taxon>
        <taxon>Flavobacterium</taxon>
    </lineage>
</organism>
<dbReference type="AlphaFoldDB" id="A0A1M7DYS2"/>
<dbReference type="PANTHER" id="PTHR43179:SF12">
    <property type="entry name" value="GALACTOFURANOSYLTRANSFERASE GLFT2"/>
    <property type="match status" value="1"/>
</dbReference>
<keyword evidence="6" id="KW-1185">Reference proteome</keyword>
<keyword evidence="3" id="KW-0808">Transferase</keyword>
<dbReference type="GO" id="GO:0016757">
    <property type="term" value="F:glycosyltransferase activity"/>
    <property type="evidence" value="ECO:0007669"/>
    <property type="project" value="UniProtKB-KW"/>
</dbReference>
<keyword evidence="2" id="KW-0328">Glycosyltransferase</keyword>
<dbReference type="SUPFAM" id="SSF53448">
    <property type="entry name" value="Nucleotide-diphospho-sugar transferases"/>
    <property type="match status" value="1"/>
</dbReference>
<dbReference type="OrthoDB" id="9771846at2"/>
<dbReference type="InterPro" id="IPR029044">
    <property type="entry name" value="Nucleotide-diphossugar_trans"/>
</dbReference>
<evidence type="ECO:0000259" key="4">
    <source>
        <dbReference type="Pfam" id="PF00535"/>
    </source>
</evidence>
<proteinExistence type="inferred from homology"/>
<dbReference type="PANTHER" id="PTHR43179">
    <property type="entry name" value="RHAMNOSYLTRANSFERASE WBBL"/>
    <property type="match status" value="1"/>
</dbReference>
<dbReference type="STRING" id="69322.SAMN05443669_101539"/>
<dbReference type="EMBL" id="FRBU01000015">
    <property type="protein sequence ID" value="SHL84654.1"/>
    <property type="molecule type" value="Genomic_DNA"/>
</dbReference>
<accession>A0A1M7DYS2</accession>
<protein>
    <recommendedName>
        <fullName evidence="4">Glycosyltransferase 2-like domain-containing protein</fullName>
    </recommendedName>
</protein>
<evidence type="ECO:0000313" key="6">
    <source>
        <dbReference type="Proteomes" id="UP000184260"/>
    </source>
</evidence>
<evidence type="ECO:0000256" key="3">
    <source>
        <dbReference type="ARBA" id="ARBA00022679"/>
    </source>
</evidence>